<dbReference type="GO" id="GO:0005507">
    <property type="term" value="F:copper ion binding"/>
    <property type="evidence" value="ECO:0007669"/>
    <property type="project" value="InterPro"/>
</dbReference>
<gene>
    <name evidence="7" type="ORF">GS634_06940</name>
</gene>
<accession>A0AA90Z160</accession>
<dbReference type="GO" id="GO:0042597">
    <property type="term" value="C:periplasmic space"/>
    <property type="evidence" value="ECO:0007669"/>
    <property type="project" value="InterPro"/>
</dbReference>
<dbReference type="EMBL" id="WVRA01000002">
    <property type="protein sequence ID" value="NOE17857.1"/>
    <property type="molecule type" value="Genomic_DNA"/>
</dbReference>
<keyword evidence="4" id="KW-0186">Copper</keyword>
<dbReference type="AlphaFoldDB" id="A0AA90Z160"/>
<dbReference type="PANTHER" id="PTHR34820:SF4">
    <property type="entry name" value="INNER MEMBRANE PROTEIN YEBZ"/>
    <property type="match status" value="1"/>
</dbReference>
<dbReference type="GO" id="GO:0005886">
    <property type="term" value="C:plasma membrane"/>
    <property type="evidence" value="ECO:0007669"/>
    <property type="project" value="TreeGrafter"/>
</dbReference>
<name>A0AA90Z160_9RHOB</name>
<dbReference type="RefSeq" id="WP_171206774.1">
    <property type="nucleotide sequence ID" value="NZ_WVRA01000002.1"/>
</dbReference>
<dbReference type="Proteomes" id="UP000597886">
    <property type="component" value="Unassembled WGS sequence"/>
</dbReference>
<dbReference type="Pfam" id="PF04234">
    <property type="entry name" value="CopC"/>
    <property type="match status" value="1"/>
</dbReference>
<evidence type="ECO:0000256" key="2">
    <source>
        <dbReference type="ARBA" id="ARBA00022723"/>
    </source>
</evidence>
<dbReference type="Gene3D" id="2.60.40.1220">
    <property type="match status" value="1"/>
</dbReference>
<organism evidence="7 8">
    <name type="scientific">Ruegeria atlantica</name>
    <dbReference type="NCBI Taxonomy" id="81569"/>
    <lineage>
        <taxon>Bacteria</taxon>
        <taxon>Pseudomonadati</taxon>
        <taxon>Pseudomonadota</taxon>
        <taxon>Alphaproteobacteria</taxon>
        <taxon>Rhodobacterales</taxon>
        <taxon>Roseobacteraceae</taxon>
        <taxon>Ruegeria</taxon>
    </lineage>
</organism>
<dbReference type="GO" id="GO:0046688">
    <property type="term" value="P:response to copper ion"/>
    <property type="evidence" value="ECO:0007669"/>
    <property type="project" value="InterPro"/>
</dbReference>
<reference evidence="7" key="1">
    <citation type="submission" date="2019-12" db="EMBL/GenBank/DDBJ databases">
        <title>Ruegeria JWLKs population differentiation of coral mucus and skeleton niches.</title>
        <authorList>
            <person name="Luo D."/>
        </authorList>
    </citation>
    <scope>NUCLEOTIDE SEQUENCE</scope>
    <source>
        <strain evidence="7">HKCCD6181</strain>
    </source>
</reference>
<evidence type="ECO:0000256" key="4">
    <source>
        <dbReference type="ARBA" id="ARBA00023008"/>
    </source>
</evidence>
<comment type="subcellular location">
    <subcellularLocation>
        <location evidence="1">Cell envelope</location>
    </subcellularLocation>
</comment>
<keyword evidence="3 5" id="KW-0732">Signal</keyword>
<feature type="signal peptide" evidence="5">
    <location>
        <begin position="1"/>
        <end position="19"/>
    </location>
</feature>
<feature type="chain" id="PRO_5041644123" evidence="5">
    <location>
        <begin position="20"/>
        <end position="113"/>
    </location>
</feature>
<evidence type="ECO:0000313" key="7">
    <source>
        <dbReference type="EMBL" id="NOE17857.1"/>
    </source>
</evidence>
<dbReference type="GO" id="GO:0006825">
    <property type="term" value="P:copper ion transport"/>
    <property type="evidence" value="ECO:0007669"/>
    <property type="project" value="InterPro"/>
</dbReference>
<dbReference type="GO" id="GO:0030313">
    <property type="term" value="C:cell envelope"/>
    <property type="evidence" value="ECO:0007669"/>
    <property type="project" value="UniProtKB-SubCell"/>
</dbReference>
<protein>
    <submittedName>
        <fullName evidence="7">Copper resistance protein CopC</fullName>
    </submittedName>
</protein>
<evidence type="ECO:0000313" key="8">
    <source>
        <dbReference type="Proteomes" id="UP000597886"/>
    </source>
</evidence>
<dbReference type="InterPro" id="IPR014755">
    <property type="entry name" value="Cu-Rt/internalin_Ig-like"/>
</dbReference>
<evidence type="ECO:0000256" key="1">
    <source>
        <dbReference type="ARBA" id="ARBA00004196"/>
    </source>
</evidence>
<dbReference type="InterPro" id="IPR014756">
    <property type="entry name" value="Ig_E-set"/>
</dbReference>
<dbReference type="SUPFAM" id="SSF81296">
    <property type="entry name" value="E set domains"/>
    <property type="match status" value="1"/>
</dbReference>
<dbReference type="InterPro" id="IPR032694">
    <property type="entry name" value="CopC/D"/>
</dbReference>
<evidence type="ECO:0000256" key="3">
    <source>
        <dbReference type="ARBA" id="ARBA00022729"/>
    </source>
</evidence>
<feature type="domain" description="CopC" evidence="6">
    <location>
        <begin position="20"/>
        <end position="112"/>
    </location>
</feature>
<proteinExistence type="predicted"/>
<keyword evidence="2" id="KW-0479">Metal-binding</keyword>
<comment type="caution">
    <text evidence="7">The sequence shown here is derived from an EMBL/GenBank/DDBJ whole genome shotgun (WGS) entry which is preliminary data.</text>
</comment>
<evidence type="ECO:0000259" key="6">
    <source>
        <dbReference type="Pfam" id="PF04234"/>
    </source>
</evidence>
<sequence>MKKIMTFALMVALANGALAHSKIEETTPANGATITTVPAEIGLNFSKNIRLTRIEMAHEEHSAVSLDLGDQTSFGQAFTIPLPSNGTGTYVIEWRGLGEDGHAMQGAFSFTVE</sequence>
<evidence type="ECO:0000256" key="5">
    <source>
        <dbReference type="SAM" id="SignalP"/>
    </source>
</evidence>
<dbReference type="InterPro" id="IPR007348">
    <property type="entry name" value="CopC_dom"/>
</dbReference>
<dbReference type="PANTHER" id="PTHR34820">
    <property type="entry name" value="INNER MEMBRANE PROTEIN YEBZ"/>
    <property type="match status" value="1"/>
</dbReference>